<dbReference type="InterPro" id="IPR051251">
    <property type="entry name" value="STK_FNIP-Repeat"/>
</dbReference>
<accession>A0ABP0SKS0</accession>
<evidence type="ECO:0000313" key="3">
    <source>
        <dbReference type="Proteomes" id="UP001642464"/>
    </source>
</evidence>
<dbReference type="PANTHER" id="PTHR32134:SF92">
    <property type="entry name" value="FNIP REPEAT-CONTAINING PROTEIN"/>
    <property type="match status" value="1"/>
</dbReference>
<sequence>MAPSDPNPAQKTKTNRPPARAPPHRRAARFVGVPPGGSRSEASLRKLCFGHGFNRSLEHTALPSGLEEMCFGVNFNRNLEGTKLPANLQRLSFGRDFNQKLDRVELPANLESLKMGFSFNRELDKVKFPPGLQSLTPALLDAVGPHVAQPGFQRSSGLGATPLSWHHLGLPPALSASDGDNSVSVRLLQAAASKLLSAEELQAGRFPAVSRRGRGPS</sequence>
<dbReference type="InterPro" id="IPR008615">
    <property type="entry name" value="FNIP"/>
</dbReference>
<gene>
    <name evidence="2" type="ORF">SCF082_LOCUS52382</name>
</gene>
<dbReference type="PANTHER" id="PTHR32134">
    <property type="entry name" value="FNIP REPEAT-CONTAINING PROTEIN"/>
    <property type="match status" value="1"/>
</dbReference>
<feature type="region of interest" description="Disordered" evidence="1">
    <location>
        <begin position="1"/>
        <end position="39"/>
    </location>
</feature>
<reference evidence="2 3" key="1">
    <citation type="submission" date="2024-02" db="EMBL/GenBank/DDBJ databases">
        <authorList>
            <person name="Chen Y."/>
            <person name="Shah S."/>
            <person name="Dougan E. K."/>
            <person name="Thang M."/>
            <person name="Chan C."/>
        </authorList>
    </citation>
    <scope>NUCLEOTIDE SEQUENCE [LARGE SCALE GENOMIC DNA]</scope>
</reference>
<evidence type="ECO:0000313" key="2">
    <source>
        <dbReference type="EMBL" id="CAK9112986.1"/>
    </source>
</evidence>
<dbReference type="Pfam" id="PF05725">
    <property type="entry name" value="FNIP"/>
    <property type="match status" value="1"/>
</dbReference>
<keyword evidence="3" id="KW-1185">Reference proteome</keyword>
<proteinExistence type="predicted"/>
<name>A0ABP0SKS0_9DINO</name>
<comment type="caution">
    <text evidence="2">The sequence shown here is derived from an EMBL/GenBank/DDBJ whole genome shotgun (WGS) entry which is preliminary data.</text>
</comment>
<protein>
    <submittedName>
        <fullName evidence="2">F-box and FNIP repeat-containing protein L60</fullName>
    </submittedName>
</protein>
<evidence type="ECO:0000256" key="1">
    <source>
        <dbReference type="SAM" id="MobiDB-lite"/>
    </source>
</evidence>
<dbReference type="EMBL" id="CAXAMM010044073">
    <property type="protein sequence ID" value="CAK9112986.1"/>
    <property type="molecule type" value="Genomic_DNA"/>
</dbReference>
<dbReference type="Proteomes" id="UP001642464">
    <property type="component" value="Unassembled WGS sequence"/>
</dbReference>
<organism evidence="2 3">
    <name type="scientific">Durusdinium trenchii</name>
    <dbReference type="NCBI Taxonomy" id="1381693"/>
    <lineage>
        <taxon>Eukaryota</taxon>
        <taxon>Sar</taxon>
        <taxon>Alveolata</taxon>
        <taxon>Dinophyceae</taxon>
        <taxon>Suessiales</taxon>
        <taxon>Symbiodiniaceae</taxon>
        <taxon>Durusdinium</taxon>
    </lineage>
</organism>